<dbReference type="InterPro" id="IPR051615">
    <property type="entry name" value="Transcr_Regulatory_Elem"/>
</dbReference>
<dbReference type="PROSITE" id="PS00463">
    <property type="entry name" value="ZN2_CY6_FUNGAL_1"/>
    <property type="match status" value="1"/>
</dbReference>
<keyword evidence="5" id="KW-0238">DNA-binding</keyword>
<dbReference type="InterPro" id="IPR001138">
    <property type="entry name" value="Zn2Cys6_DnaBD"/>
</dbReference>
<evidence type="ECO:0000256" key="7">
    <source>
        <dbReference type="ARBA" id="ARBA00023242"/>
    </source>
</evidence>
<dbReference type="GO" id="GO:0003677">
    <property type="term" value="F:DNA binding"/>
    <property type="evidence" value="ECO:0007669"/>
    <property type="project" value="UniProtKB-KW"/>
</dbReference>
<feature type="domain" description="Zn(2)-C6 fungal-type" evidence="8">
    <location>
        <begin position="21"/>
        <end position="51"/>
    </location>
</feature>
<dbReference type="SMART" id="SM00906">
    <property type="entry name" value="Fungal_trans"/>
    <property type="match status" value="1"/>
</dbReference>
<dbReference type="STRING" id="1448318.A0A319DY32"/>
<dbReference type="GO" id="GO:0000981">
    <property type="term" value="F:DNA-binding transcription factor activity, RNA polymerase II-specific"/>
    <property type="evidence" value="ECO:0007669"/>
    <property type="project" value="InterPro"/>
</dbReference>
<dbReference type="CDD" id="cd00067">
    <property type="entry name" value="GAL4"/>
    <property type="match status" value="1"/>
</dbReference>
<keyword evidence="2" id="KW-0479">Metal-binding</keyword>
<evidence type="ECO:0000256" key="6">
    <source>
        <dbReference type="ARBA" id="ARBA00023163"/>
    </source>
</evidence>
<dbReference type="GO" id="GO:0009893">
    <property type="term" value="P:positive regulation of metabolic process"/>
    <property type="evidence" value="ECO:0007669"/>
    <property type="project" value="UniProtKB-ARBA"/>
</dbReference>
<dbReference type="InterPro" id="IPR007219">
    <property type="entry name" value="XnlR_reg_dom"/>
</dbReference>
<gene>
    <name evidence="9" type="ORF">BO78DRAFT_324723</name>
</gene>
<evidence type="ECO:0000256" key="4">
    <source>
        <dbReference type="ARBA" id="ARBA00023015"/>
    </source>
</evidence>
<dbReference type="Pfam" id="PF04082">
    <property type="entry name" value="Fungal_trans"/>
    <property type="match status" value="1"/>
</dbReference>
<reference evidence="9 10" key="1">
    <citation type="submission" date="2018-02" db="EMBL/GenBank/DDBJ databases">
        <title>The genomes of Aspergillus section Nigri reveals drivers in fungal speciation.</title>
        <authorList>
            <consortium name="DOE Joint Genome Institute"/>
            <person name="Vesth T.C."/>
            <person name="Nybo J."/>
            <person name="Theobald S."/>
            <person name="Brandl J."/>
            <person name="Frisvad J.C."/>
            <person name="Nielsen K.F."/>
            <person name="Lyhne E.K."/>
            <person name="Kogle M.E."/>
            <person name="Kuo A."/>
            <person name="Riley R."/>
            <person name="Clum A."/>
            <person name="Nolan M."/>
            <person name="Lipzen A."/>
            <person name="Salamov A."/>
            <person name="Henrissat B."/>
            <person name="Wiebenga A."/>
            <person name="De vries R.P."/>
            <person name="Grigoriev I.V."/>
            <person name="Mortensen U.H."/>
            <person name="Andersen M.R."/>
            <person name="Baker S.E."/>
        </authorList>
    </citation>
    <scope>NUCLEOTIDE SEQUENCE [LARGE SCALE GENOMIC DNA]</scope>
    <source>
        <strain evidence="9 10">CBS 121057</strain>
    </source>
</reference>
<dbReference type="Gene3D" id="4.10.240.10">
    <property type="entry name" value="Zn(2)-C6 fungal-type DNA-binding domain"/>
    <property type="match status" value="1"/>
</dbReference>
<accession>A0A319DY32</accession>
<dbReference type="EMBL" id="KZ826392">
    <property type="protein sequence ID" value="PYI02637.1"/>
    <property type="molecule type" value="Genomic_DNA"/>
</dbReference>
<evidence type="ECO:0000259" key="8">
    <source>
        <dbReference type="PROSITE" id="PS50048"/>
    </source>
</evidence>
<evidence type="ECO:0000256" key="3">
    <source>
        <dbReference type="ARBA" id="ARBA00022833"/>
    </source>
</evidence>
<dbReference type="CDD" id="cd12148">
    <property type="entry name" value="fungal_TF_MHR"/>
    <property type="match status" value="1"/>
</dbReference>
<keyword evidence="6" id="KW-0804">Transcription</keyword>
<proteinExistence type="predicted"/>
<dbReference type="PROSITE" id="PS50048">
    <property type="entry name" value="ZN2_CY6_FUNGAL_2"/>
    <property type="match status" value="1"/>
</dbReference>
<dbReference type="SMART" id="SM00066">
    <property type="entry name" value="GAL4"/>
    <property type="match status" value="1"/>
</dbReference>
<evidence type="ECO:0000313" key="9">
    <source>
        <dbReference type="EMBL" id="PYI02637.1"/>
    </source>
</evidence>
<name>A0A319DY32_ASPSB</name>
<keyword evidence="10" id="KW-1185">Reference proteome</keyword>
<dbReference type="PANTHER" id="PTHR31313">
    <property type="entry name" value="TY1 ENHANCER ACTIVATOR"/>
    <property type="match status" value="1"/>
</dbReference>
<dbReference type="GO" id="GO:0006351">
    <property type="term" value="P:DNA-templated transcription"/>
    <property type="evidence" value="ECO:0007669"/>
    <property type="project" value="InterPro"/>
</dbReference>
<dbReference type="AlphaFoldDB" id="A0A319DY32"/>
<dbReference type="VEuPathDB" id="FungiDB:BO78DRAFT_324723"/>
<dbReference type="GO" id="GO:0008270">
    <property type="term" value="F:zinc ion binding"/>
    <property type="evidence" value="ECO:0007669"/>
    <property type="project" value="InterPro"/>
</dbReference>
<dbReference type="Proteomes" id="UP000248423">
    <property type="component" value="Unassembled WGS sequence"/>
</dbReference>
<keyword evidence="3" id="KW-0862">Zinc</keyword>
<dbReference type="SUPFAM" id="SSF57701">
    <property type="entry name" value="Zn2/Cys6 DNA-binding domain"/>
    <property type="match status" value="1"/>
</dbReference>
<dbReference type="CDD" id="cd14723">
    <property type="entry name" value="ZIP_Ppr1"/>
    <property type="match status" value="1"/>
</dbReference>
<keyword evidence="4" id="KW-0805">Transcription regulation</keyword>
<dbReference type="PANTHER" id="PTHR31313:SF83">
    <property type="entry name" value="ZN(II)2CYS6 TRANSCRIPTION FACTOR (EUROFUNG)"/>
    <property type="match status" value="1"/>
</dbReference>
<evidence type="ECO:0000256" key="5">
    <source>
        <dbReference type="ARBA" id="ARBA00023125"/>
    </source>
</evidence>
<evidence type="ECO:0000256" key="1">
    <source>
        <dbReference type="ARBA" id="ARBA00004123"/>
    </source>
</evidence>
<keyword evidence="7" id="KW-0539">Nucleus</keyword>
<evidence type="ECO:0000256" key="2">
    <source>
        <dbReference type="ARBA" id="ARBA00022723"/>
    </source>
</evidence>
<dbReference type="OrthoDB" id="2154091at2759"/>
<organism evidence="9 10">
    <name type="scientific">Aspergillus sclerotiicarbonarius (strain CBS 121057 / IBT 28362)</name>
    <dbReference type="NCBI Taxonomy" id="1448318"/>
    <lineage>
        <taxon>Eukaryota</taxon>
        <taxon>Fungi</taxon>
        <taxon>Dikarya</taxon>
        <taxon>Ascomycota</taxon>
        <taxon>Pezizomycotina</taxon>
        <taxon>Eurotiomycetes</taxon>
        <taxon>Eurotiomycetidae</taxon>
        <taxon>Eurotiales</taxon>
        <taxon>Aspergillaceae</taxon>
        <taxon>Aspergillus</taxon>
        <taxon>Aspergillus subgen. Circumdati</taxon>
    </lineage>
</organism>
<protein>
    <submittedName>
        <fullName evidence="9">Zn(II)2Cys6 transcription factor</fullName>
    </submittedName>
</protein>
<dbReference type="Pfam" id="PF00172">
    <property type="entry name" value="Zn_clus"/>
    <property type="match status" value="1"/>
</dbReference>
<sequence>MDPSQDGKGKGKPRGKYTTKACEECRRRRAKCDGLKPSCSRCLQWKLSCQYSVTEDGRRPAPKSYVLLLRQRIESLEKLLNQHGIDSRDQSPKDQLDDACSAMDSLCETLKGQLSLDESLNFDKDGEMRYFGPTSGRLGFQGPTPNGPSPGPAFAVPELHPVFNSIDKYLGFTVDSPTIGNAVSVSLQNHLIDLYFTWEQPWYPIVDETLFRESMNTGGRYWTPLLHYSILALGSRYSDSLEVRLDPDDPNSAGRGFLARAKDLLHSEMEHPTLVTIQALGVIGTVYFAIGKDAAGWLHHGMADRLCLDMGLNIDPAGFEGTVAISAREARLRRQIYWTLYCHDKLSATYTGRICSMLDQQGAVEMPSDIDESQGNAKTLTPIREALIPLQRAMIKICQITEKILLSMWAPKPLVKEPERPAFFESSLLALRTWFYDLPPGLRIDRPNDVPHAYTLHMIYHTTRILLAKPFLMRSGSGCVSADGTVEQARSVCRDSAKSMCLVAEKYCRTFGGFQRSPISAMHCTLSCAWVVLDEPDCSSKRNQLSMCLTVLDELATSWYPARHIANNLRKLCSFIPTATPTEGTTALNLDVSNPVQNTSEVLAASDGPMLELHNPLGTGFTPWSQLPDDYGYFDLLNQGIWDRSAALF</sequence>
<dbReference type="GO" id="GO:0005634">
    <property type="term" value="C:nucleus"/>
    <property type="evidence" value="ECO:0007669"/>
    <property type="project" value="UniProtKB-SubCell"/>
</dbReference>
<evidence type="ECO:0000313" key="10">
    <source>
        <dbReference type="Proteomes" id="UP000248423"/>
    </source>
</evidence>
<comment type="subcellular location">
    <subcellularLocation>
        <location evidence="1">Nucleus</location>
    </subcellularLocation>
</comment>
<dbReference type="InterPro" id="IPR036864">
    <property type="entry name" value="Zn2-C6_fun-type_DNA-bd_sf"/>
</dbReference>